<organism evidence="5">
    <name type="scientific">Singulisphaera sp. Ch08</name>
    <dbReference type="NCBI Taxonomy" id="3120278"/>
    <lineage>
        <taxon>Bacteria</taxon>
        <taxon>Pseudomonadati</taxon>
        <taxon>Planctomycetota</taxon>
        <taxon>Planctomycetia</taxon>
        <taxon>Isosphaerales</taxon>
        <taxon>Isosphaeraceae</taxon>
        <taxon>Singulisphaera</taxon>
    </lineage>
</organism>
<evidence type="ECO:0000256" key="2">
    <source>
        <dbReference type="ARBA" id="ARBA00022723"/>
    </source>
</evidence>
<sequence>MAIDRVDAYIDAHRTDFVEQLKALIRIPSVSAQPDHNADTRHAAEFIRDDLEAMGLAAELIDTKGHPIVFAQNPPRAGLPTLLIYGHYDVQPPEPLEPWVSPPFEPTERDGNLYARGATDDKGQMFTHLKAAEAWLKGAGELPLNVKFLIEGEEEVGGANLEQFVAENKTKLACDYAVISDTSQFAPGMPAITYGLKGLAYFEVLVQGPRTDLHSGTFGGAVANPCNALALILASLKGPDGKIQLPGFYDPVKPLEDWERAEFAKLPFSEAEFQASTGVPSLEGESGYTTLERKWARPTCDVNGIYGGYQGPGPKTVLPCKAGAKFSFRLVPGQDPATVAEQLRAHLKAVCPPGVTYELIVHHGAPAVLVEVDTPGVRAAVRAVTAGFGKAPVFIREGGSIPVVGLLKDQLKVDTLLLGWGQNDDNLHGPNEKFSLADFHKGIKASAHLFEELVKEGDRSKPAGL</sequence>
<feature type="domain" description="Peptidase M20 dimerisation" evidence="4">
    <location>
        <begin position="194"/>
        <end position="354"/>
    </location>
</feature>
<dbReference type="Gene3D" id="3.30.70.360">
    <property type="match status" value="1"/>
</dbReference>
<keyword evidence="2" id="KW-0479">Metal-binding</keyword>
<dbReference type="AlphaFoldDB" id="A0AAU7CA56"/>
<protein>
    <submittedName>
        <fullName evidence="5">Dipeptidase</fullName>
        <ecNumber evidence="5">3.4.13.-</ecNumber>
    </submittedName>
</protein>
<keyword evidence="5" id="KW-0224">Dipeptidase</keyword>
<dbReference type="InterPro" id="IPR051458">
    <property type="entry name" value="Cyt/Met_Dipeptidase"/>
</dbReference>
<dbReference type="InterPro" id="IPR011650">
    <property type="entry name" value="Peptidase_M20_dimer"/>
</dbReference>
<dbReference type="GO" id="GO:0006508">
    <property type="term" value="P:proteolysis"/>
    <property type="evidence" value="ECO:0007669"/>
    <property type="project" value="UniProtKB-KW"/>
</dbReference>
<dbReference type="SUPFAM" id="SSF53187">
    <property type="entry name" value="Zn-dependent exopeptidases"/>
    <property type="match status" value="1"/>
</dbReference>
<dbReference type="RefSeq" id="WP_406695090.1">
    <property type="nucleotide sequence ID" value="NZ_CP155447.1"/>
</dbReference>
<dbReference type="NCBIfam" id="NF006579">
    <property type="entry name" value="PRK09104.1"/>
    <property type="match status" value="1"/>
</dbReference>
<dbReference type="EMBL" id="CP155447">
    <property type="protein sequence ID" value="XBH02347.1"/>
    <property type="molecule type" value="Genomic_DNA"/>
</dbReference>
<dbReference type="Pfam" id="PF07687">
    <property type="entry name" value="M20_dimer"/>
    <property type="match status" value="1"/>
</dbReference>
<dbReference type="Pfam" id="PF01546">
    <property type="entry name" value="Peptidase_M20"/>
    <property type="match status" value="1"/>
</dbReference>
<keyword evidence="1" id="KW-0645">Protease</keyword>
<dbReference type="GO" id="GO:0046872">
    <property type="term" value="F:metal ion binding"/>
    <property type="evidence" value="ECO:0007669"/>
    <property type="project" value="UniProtKB-KW"/>
</dbReference>
<dbReference type="NCBIfam" id="NF006053">
    <property type="entry name" value="PRK08201.1"/>
    <property type="match status" value="1"/>
</dbReference>
<dbReference type="Gene3D" id="3.40.630.10">
    <property type="entry name" value="Zn peptidases"/>
    <property type="match status" value="1"/>
</dbReference>
<dbReference type="GO" id="GO:0016805">
    <property type="term" value="F:dipeptidase activity"/>
    <property type="evidence" value="ECO:0007669"/>
    <property type="project" value="UniProtKB-KW"/>
</dbReference>
<keyword evidence="3 5" id="KW-0378">Hydrolase</keyword>
<evidence type="ECO:0000256" key="1">
    <source>
        <dbReference type="ARBA" id="ARBA00022670"/>
    </source>
</evidence>
<dbReference type="PANTHER" id="PTHR43270">
    <property type="entry name" value="BETA-ALA-HIS DIPEPTIDASE"/>
    <property type="match status" value="1"/>
</dbReference>
<evidence type="ECO:0000313" key="5">
    <source>
        <dbReference type="EMBL" id="XBH02347.1"/>
    </source>
</evidence>
<evidence type="ECO:0000259" key="4">
    <source>
        <dbReference type="Pfam" id="PF07687"/>
    </source>
</evidence>
<accession>A0AAU7CA56</accession>
<proteinExistence type="predicted"/>
<gene>
    <name evidence="5" type="ORF">V5E97_29035</name>
</gene>
<evidence type="ECO:0000256" key="3">
    <source>
        <dbReference type="ARBA" id="ARBA00022801"/>
    </source>
</evidence>
<dbReference type="PANTHER" id="PTHR43270:SF12">
    <property type="entry name" value="SUCCINYL-DIAMINOPIMELATE DESUCCINYLASE"/>
    <property type="match status" value="1"/>
</dbReference>
<name>A0AAU7CA56_9BACT</name>
<reference evidence="5" key="1">
    <citation type="submission" date="2024-05" db="EMBL/GenBank/DDBJ databases">
        <title>Planctomycetes of the genus Singulisphaera possess chitinolytic capabilities.</title>
        <authorList>
            <person name="Ivanova A."/>
        </authorList>
    </citation>
    <scope>NUCLEOTIDE SEQUENCE</scope>
    <source>
        <strain evidence="5">Ch08T</strain>
    </source>
</reference>
<dbReference type="EC" id="3.4.13.-" evidence="5"/>
<dbReference type="NCBIfam" id="NF005914">
    <property type="entry name" value="PRK07907.1"/>
    <property type="match status" value="1"/>
</dbReference>
<dbReference type="InterPro" id="IPR002933">
    <property type="entry name" value="Peptidase_M20"/>
</dbReference>